<organism evidence="2 3">
    <name type="scientific">Thermomonospora cellulosilytica</name>
    <dbReference type="NCBI Taxonomy" id="1411118"/>
    <lineage>
        <taxon>Bacteria</taxon>
        <taxon>Bacillati</taxon>
        <taxon>Actinomycetota</taxon>
        <taxon>Actinomycetes</taxon>
        <taxon>Streptosporangiales</taxon>
        <taxon>Thermomonosporaceae</taxon>
        <taxon>Thermomonospora</taxon>
    </lineage>
</organism>
<keyword evidence="1" id="KW-1133">Transmembrane helix</keyword>
<sequence>MITYGPAFWFWFLVIVGAIAFAALPTIIAMLRRTGDLTTIIAFNIIGCATLVGWPVALVLACIWPKQAPDDELWM</sequence>
<keyword evidence="1" id="KW-0812">Transmembrane</keyword>
<dbReference type="AlphaFoldDB" id="A0A7W3MVU4"/>
<proteinExistence type="predicted"/>
<comment type="caution">
    <text evidence="2">The sequence shown here is derived from an EMBL/GenBank/DDBJ whole genome shotgun (WGS) entry which is preliminary data.</text>
</comment>
<protein>
    <submittedName>
        <fullName evidence="2">Putative membrane protein</fullName>
    </submittedName>
</protein>
<gene>
    <name evidence="2" type="ORF">HNR21_001722</name>
</gene>
<accession>A0A7W3MVU4</accession>
<dbReference type="Proteomes" id="UP000539313">
    <property type="component" value="Unassembled WGS sequence"/>
</dbReference>
<evidence type="ECO:0000256" key="1">
    <source>
        <dbReference type="SAM" id="Phobius"/>
    </source>
</evidence>
<name>A0A7W3MVU4_9ACTN</name>
<evidence type="ECO:0000313" key="2">
    <source>
        <dbReference type="EMBL" id="MBA9002840.1"/>
    </source>
</evidence>
<dbReference type="EMBL" id="JACJII010000001">
    <property type="protein sequence ID" value="MBA9002840.1"/>
    <property type="molecule type" value="Genomic_DNA"/>
</dbReference>
<keyword evidence="3" id="KW-1185">Reference proteome</keyword>
<dbReference type="RefSeq" id="WP_182704765.1">
    <property type="nucleotide sequence ID" value="NZ_JACJII010000001.1"/>
</dbReference>
<dbReference type="Pfam" id="PF14373">
    <property type="entry name" value="Imm_superinfect"/>
    <property type="match status" value="1"/>
</dbReference>
<feature type="transmembrane region" description="Helical" evidence="1">
    <location>
        <begin position="6"/>
        <end position="29"/>
    </location>
</feature>
<evidence type="ECO:0000313" key="3">
    <source>
        <dbReference type="Proteomes" id="UP000539313"/>
    </source>
</evidence>
<dbReference type="InterPro" id="IPR016410">
    <property type="entry name" value="Phage_imm"/>
</dbReference>
<reference evidence="2 3" key="1">
    <citation type="submission" date="2020-08" db="EMBL/GenBank/DDBJ databases">
        <title>Sequencing the genomes of 1000 actinobacteria strains.</title>
        <authorList>
            <person name="Klenk H.-P."/>
        </authorList>
    </citation>
    <scope>NUCLEOTIDE SEQUENCE [LARGE SCALE GENOMIC DNA]</scope>
    <source>
        <strain evidence="2 3">DSM 45823</strain>
    </source>
</reference>
<feature type="transmembrane region" description="Helical" evidence="1">
    <location>
        <begin position="41"/>
        <end position="66"/>
    </location>
</feature>
<keyword evidence="1" id="KW-0472">Membrane</keyword>